<name>A0A2T3ZGR5_TRIA4</name>
<accession>A0A2T3ZGR5</accession>
<dbReference type="Proteomes" id="UP000240493">
    <property type="component" value="Unassembled WGS sequence"/>
</dbReference>
<reference evidence="1 2" key="1">
    <citation type="submission" date="2016-07" db="EMBL/GenBank/DDBJ databases">
        <title>Multiple horizontal gene transfer events from other fungi enriched the ability of initially mycotrophic Trichoderma (Ascomycota) to feed on dead plant biomass.</title>
        <authorList>
            <consortium name="DOE Joint Genome Institute"/>
            <person name="Aerts A."/>
            <person name="Atanasova L."/>
            <person name="Chenthamara K."/>
            <person name="Zhang J."/>
            <person name="Grujic M."/>
            <person name="Henrissat B."/>
            <person name="Kuo A."/>
            <person name="Salamov A."/>
            <person name="Lipzen A."/>
            <person name="Labutti K."/>
            <person name="Barry K."/>
            <person name="Miao Y."/>
            <person name="Rahimi M.J."/>
            <person name="Shen Q."/>
            <person name="Grigoriev I.V."/>
            <person name="Kubicek C.P."/>
            <person name="Druzhinina I.S."/>
        </authorList>
    </citation>
    <scope>NUCLEOTIDE SEQUENCE [LARGE SCALE GENOMIC DNA]</scope>
    <source>
        <strain evidence="1 2">CBS 433.97</strain>
    </source>
</reference>
<gene>
    <name evidence="1" type="ORF">M441DRAFT_338694</name>
</gene>
<dbReference type="AlphaFoldDB" id="A0A2T3ZGR5"/>
<keyword evidence="2" id="KW-1185">Reference proteome</keyword>
<dbReference type="EMBL" id="KZ679258">
    <property type="protein sequence ID" value="PTB43992.1"/>
    <property type="molecule type" value="Genomic_DNA"/>
</dbReference>
<sequence length="93" mass="9776">MAWAALVRAGSAGVIVERMQASRWCCALQCCVLVVSGHHASGGVLNGPLGARAAVATRCGAVLVLLGFEEKRHGGLRTARWRNMGSGVFADWL</sequence>
<proteinExistence type="predicted"/>
<organism evidence="1 2">
    <name type="scientific">Trichoderma asperellum (strain ATCC 204424 / CBS 433.97 / NBRC 101777)</name>
    <dbReference type="NCBI Taxonomy" id="1042311"/>
    <lineage>
        <taxon>Eukaryota</taxon>
        <taxon>Fungi</taxon>
        <taxon>Dikarya</taxon>
        <taxon>Ascomycota</taxon>
        <taxon>Pezizomycotina</taxon>
        <taxon>Sordariomycetes</taxon>
        <taxon>Hypocreomycetidae</taxon>
        <taxon>Hypocreales</taxon>
        <taxon>Hypocreaceae</taxon>
        <taxon>Trichoderma</taxon>
    </lineage>
</organism>
<evidence type="ECO:0000313" key="2">
    <source>
        <dbReference type="Proteomes" id="UP000240493"/>
    </source>
</evidence>
<evidence type="ECO:0000313" key="1">
    <source>
        <dbReference type="EMBL" id="PTB43992.1"/>
    </source>
</evidence>
<protein>
    <submittedName>
        <fullName evidence="1">Uncharacterized protein</fullName>
    </submittedName>
</protein>